<evidence type="ECO:0000313" key="7">
    <source>
        <dbReference type="Proteomes" id="UP000225706"/>
    </source>
</evidence>
<evidence type="ECO:0000256" key="1">
    <source>
        <dbReference type="ARBA" id="ARBA00004613"/>
    </source>
</evidence>
<dbReference type="GO" id="GO:0005581">
    <property type="term" value="C:collagen trimer"/>
    <property type="evidence" value="ECO:0007669"/>
    <property type="project" value="UniProtKB-KW"/>
</dbReference>
<dbReference type="InterPro" id="IPR002181">
    <property type="entry name" value="Fibrinogen_a/b/g_C_dom"/>
</dbReference>
<organism evidence="6 7">
    <name type="scientific">Stylophora pistillata</name>
    <name type="common">Smooth cauliflower coral</name>
    <dbReference type="NCBI Taxonomy" id="50429"/>
    <lineage>
        <taxon>Eukaryota</taxon>
        <taxon>Metazoa</taxon>
        <taxon>Cnidaria</taxon>
        <taxon>Anthozoa</taxon>
        <taxon>Hexacorallia</taxon>
        <taxon>Scleractinia</taxon>
        <taxon>Astrocoeniina</taxon>
        <taxon>Pocilloporidae</taxon>
        <taxon>Stylophora</taxon>
    </lineage>
</organism>
<comment type="subcellular location">
    <subcellularLocation>
        <location evidence="1">Secreted</location>
    </subcellularLocation>
</comment>
<accession>A0A2B4RIS1</accession>
<evidence type="ECO:0000256" key="3">
    <source>
        <dbReference type="ARBA" id="ARBA00023119"/>
    </source>
</evidence>
<keyword evidence="3 6" id="KW-0176">Collagen</keyword>
<dbReference type="Gene3D" id="2.60.120.1000">
    <property type="match status" value="1"/>
</dbReference>
<dbReference type="InterPro" id="IPR000885">
    <property type="entry name" value="Fib_collagen_C"/>
</dbReference>
<dbReference type="SUPFAM" id="SSF56496">
    <property type="entry name" value="Fibrinogen C-terminal domain-like"/>
    <property type="match status" value="1"/>
</dbReference>
<dbReference type="GO" id="GO:0070492">
    <property type="term" value="F:oligosaccharide binding"/>
    <property type="evidence" value="ECO:0007669"/>
    <property type="project" value="TreeGrafter"/>
</dbReference>
<keyword evidence="2" id="KW-0964">Secreted</keyword>
<dbReference type="PROSITE" id="PS51406">
    <property type="entry name" value="FIBRINOGEN_C_2"/>
    <property type="match status" value="1"/>
</dbReference>
<dbReference type="EMBL" id="LSMT01000552">
    <property type="protein sequence ID" value="PFX16370.1"/>
    <property type="molecule type" value="Genomic_DNA"/>
</dbReference>
<dbReference type="PANTHER" id="PTHR16146">
    <property type="entry name" value="INTELECTIN"/>
    <property type="match status" value="1"/>
</dbReference>
<feature type="non-terminal residue" evidence="6">
    <location>
        <position position="259"/>
    </location>
</feature>
<proteinExistence type="predicted"/>
<dbReference type="NCBIfam" id="NF040941">
    <property type="entry name" value="GGGWT_bact"/>
    <property type="match status" value="1"/>
</dbReference>
<evidence type="ECO:0000256" key="4">
    <source>
        <dbReference type="ARBA" id="ARBA00023157"/>
    </source>
</evidence>
<name>A0A2B4RIS1_STYPI</name>
<evidence type="ECO:0000256" key="2">
    <source>
        <dbReference type="ARBA" id="ARBA00022525"/>
    </source>
</evidence>
<keyword evidence="7" id="KW-1185">Reference proteome</keyword>
<dbReference type="Proteomes" id="UP000225706">
    <property type="component" value="Unassembled WGS sequence"/>
</dbReference>
<dbReference type="GO" id="GO:0005615">
    <property type="term" value="C:extracellular space"/>
    <property type="evidence" value="ECO:0007669"/>
    <property type="project" value="TreeGrafter"/>
</dbReference>
<evidence type="ECO:0000259" key="5">
    <source>
        <dbReference type="PROSITE" id="PS51406"/>
    </source>
</evidence>
<dbReference type="AlphaFoldDB" id="A0A2B4RIS1"/>
<dbReference type="OrthoDB" id="5976246at2759"/>
<dbReference type="PANTHER" id="PTHR16146:SF46">
    <property type="entry name" value="INTELECTIN-1A-RELATED"/>
    <property type="match status" value="1"/>
</dbReference>
<dbReference type="Pfam" id="PF01410">
    <property type="entry name" value="COLFI"/>
    <property type="match status" value="1"/>
</dbReference>
<comment type="caution">
    <text evidence="6">The sequence shown here is derived from an EMBL/GenBank/DDBJ whole genome shotgun (WGS) entry which is preliminary data.</text>
</comment>
<keyword evidence="4" id="KW-1015">Disulfide bond</keyword>
<dbReference type="GO" id="GO:0005201">
    <property type="term" value="F:extracellular matrix structural constituent"/>
    <property type="evidence" value="ECO:0007669"/>
    <property type="project" value="InterPro"/>
</dbReference>
<gene>
    <name evidence="6" type="primary">Col5a2</name>
    <name evidence="6" type="ORF">AWC38_SpisGene19351</name>
</gene>
<reference evidence="7" key="1">
    <citation type="journal article" date="2017" name="bioRxiv">
        <title>Comparative analysis of the genomes of Stylophora pistillata and Acropora digitifera provides evidence for extensive differences between species of corals.</title>
        <authorList>
            <person name="Voolstra C.R."/>
            <person name="Li Y."/>
            <person name="Liew Y.J."/>
            <person name="Baumgarten S."/>
            <person name="Zoccola D."/>
            <person name="Flot J.-F."/>
            <person name="Tambutte S."/>
            <person name="Allemand D."/>
            <person name="Aranda M."/>
        </authorList>
    </citation>
    <scope>NUCLEOTIDE SEQUENCE [LARGE SCALE GENOMIC DNA]</scope>
</reference>
<dbReference type="InterPro" id="IPR036056">
    <property type="entry name" value="Fibrinogen-like_C"/>
</dbReference>
<feature type="domain" description="Fibrinogen C-terminal" evidence="5">
    <location>
        <begin position="20"/>
        <end position="73"/>
    </location>
</feature>
<evidence type="ECO:0000313" key="6">
    <source>
        <dbReference type="EMBL" id="PFX16370.1"/>
    </source>
</evidence>
<sequence length="259" mass="29573">MSRLYIYIYFFSIHLDWIGLSKDSAALNCKDLKQKLPSAVSAVYWIDPDGGPRSNAFQVYCYQETDRGGWTLVYSYTFTAYSSFWTGRNAVTPRPSWSARDANVRVSTTVPLSETQYEAMKFALWRSIGKEFLIKSNINNWIACKEDKGSLVQQKKGSIQCKQVKQVSKQCAGTVPKSLWIGSRGAGLDARSAYYYFDGDTRINSPTHDPCGTNRPNQLKRAKPTREHFCALKAYMRVIKSLRFLLERLPVFDFSTQDE</sequence>
<protein>
    <submittedName>
        <fullName evidence="6">Collagen alpha-2(V) chain</fullName>
    </submittedName>
</protein>